<keyword evidence="2" id="KW-1185">Reference proteome</keyword>
<proteinExistence type="predicted"/>
<accession>A0ABP0MIJ4</accession>
<reference evidence="1 2" key="1">
    <citation type="submission" date="2024-02" db="EMBL/GenBank/DDBJ databases">
        <authorList>
            <person name="Chen Y."/>
            <person name="Shah S."/>
            <person name="Dougan E. K."/>
            <person name="Thang M."/>
            <person name="Chan C."/>
        </authorList>
    </citation>
    <scope>NUCLEOTIDE SEQUENCE [LARGE SCALE GENOMIC DNA]</scope>
</reference>
<organism evidence="1 2">
    <name type="scientific">Durusdinium trenchii</name>
    <dbReference type="NCBI Taxonomy" id="1381693"/>
    <lineage>
        <taxon>Eukaryota</taxon>
        <taxon>Sar</taxon>
        <taxon>Alveolata</taxon>
        <taxon>Dinophyceae</taxon>
        <taxon>Suessiales</taxon>
        <taxon>Symbiodiniaceae</taxon>
        <taxon>Durusdinium</taxon>
    </lineage>
</organism>
<gene>
    <name evidence="1" type="ORF">CCMP2556_LOCUS26067</name>
</gene>
<comment type="caution">
    <text evidence="1">The sequence shown here is derived from an EMBL/GenBank/DDBJ whole genome shotgun (WGS) entry which is preliminary data.</text>
</comment>
<protein>
    <submittedName>
        <fullName evidence="1">Uncharacterized protein</fullName>
    </submittedName>
</protein>
<dbReference type="Proteomes" id="UP001642484">
    <property type="component" value="Unassembled WGS sequence"/>
</dbReference>
<evidence type="ECO:0000313" key="1">
    <source>
        <dbReference type="EMBL" id="CAK9051299.1"/>
    </source>
</evidence>
<evidence type="ECO:0000313" key="2">
    <source>
        <dbReference type="Proteomes" id="UP001642484"/>
    </source>
</evidence>
<dbReference type="EMBL" id="CAXAMN010017814">
    <property type="protein sequence ID" value="CAK9051299.1"/>
    <property type="molecule type" value="Genomic_DNA"/>
</dbReference>
<name>A0ABP0MIJ4_9DINO</name>
<sequence>MDAAEGRHCTATCAQEKKVIRVKYDQTVGEEISGFTFNEACPLSSFSIAGFTTPGGPAQLKGVFTGWFVDVIHLIKSLGCGHRTAPLQEAIGTSIPAIAENIEGFKKRLEALRDVKNITLVFYNGLDFQLLPSCAVSYKAKRVSDEILALASSGGVLSIADMTEKGPARDAGVRTGWHVSLHEPLGPVSGGCGRRVEGGSGSGSN</sequence>